<dbReference type="EMBL" id="AOGK01000004">
    <property type="protein sequence ID" value="MDG5974748.1"/>
    <property type="molecule type" value="Genomic_DNA"/>
</dbReference>
<dbReference type="GO" id="GO:0044781">
    <property type="term" value="P:bacterial-type flagellum organization"/>
    <property type="evidence" value="ECO:0007669"/>
    <property type="project" value="UniProtKB-UniRule"/>
</dbReference>
<dbReference type="RefSeq" id="WP_068173892.1">
    <property type="nucleotide sequence ID" value="NZ_AOGK01000004.1"/>
</dbReference>
<comment type="caution">
    <text evidence="8">The sequence shown here is derived from an EMBL/GenBank/DDBJ whole genome shotgun (WGS) entry which is preliminary data.</text>
</comment>
<proteinExistence type="inferred from homology"/>
<dbReference type="Pfam" id="PF13860">
    <property type="entry name" value="FlgD_ig"/>
    <property type="match status" value="1"/>
</dbReference>
<dbReference type="InterPro" id="IPR005648">
    <property type="entry name" value="FlgD"/>
</dbReference>
<gene>
    <name evidence="8" type="ORF">H010_05755</name>
</gene>
<feature type="domain" description="FlgD Tudor-like" evidence="7">
    <location>
        <begin position="88"/>
        <end position="217"/>
    </location>
</feature>
<feature type="domain" description="FlgD/Vpr Ig-like" evidence="6">
    <location>
        <begin position="105"/>
        <end position="176"/>
    </location>
</feature>
<dbReference type="InterPro" id="IPR025965">
    <property type="entry name" value="FlgD/Vpr_Ig-like"/>
</dbReference>
<keyword evidence="8" id="KW-0966">Cell projection</keyword>
<keyword evidence="8" id="KW-0282">Flagellum</keyword>
<evidence type="ECO:0000256" key="3">
    <source>
        <dbReference type="ARBA" id="ARBA00022795"/>
    </source>
</evidence>
<keyword evidence="3 5" id="KW-1005">Bacterial flagellum biogenesis</keyword>
<dbReference type="InterPro" id="IPR025963">
    <property type="entry name" value="FLgD_Tudor"/>
</dbReference>
<evidence type="ECO:0000259" key="7">
    <source>
        <dbReference type="Pfam" id="PF13861"/>
    </source>
</evidence>
<dbReference type="Pfam" id="PF13861">
    <property type="entry name" value="FLgD_tudor"/>
    <property type="match status" value="1"/>
</dbReference>
<evidence type="ECO:0000256" key="5">
    <source>
        <dbReference type="RuleBase" id="RU362076"/>
    </source>
</evidence>
<evidence type="ECO:0000256" key="1">
    <source>
        <dbReference type="ARBA" id="ARBA00010577"/>
    </source>
</evidence>
<dbReference type="Proteomes" id="UP001152876">
    <property type="component" value="Unassembled WGS sequence"/>
</dbReference>
<name>A0A9X4SAZ4_9BURK</name>
<reference evidence="8" key="1">
    <citation type="submission" date="2013-01" db="EMBL/GenBank/DDBJ databases">
        <title>Genome draft of Hydrogenophaga taeniospiralis 2K1.</title>
        <authorList>
            <person name="Gomila M."/>
            <person name="Lalucat J."/>
        </authorList>
    </citation>
    <scope>NUCLEOTIDE SEQUENCE</scope>
    <source>
        <strain evidence="8">CCUG 15921</strain>
    </source>
</reference>
<organism evidence="8 9">
    <name type="scientific">Hydrogenophaga taeniospiralis CCUG 15921</name>
    <dbReference type="NCBI Taxonomy" id="1281780"/>
    <lineage>
        <taxon>Bacteria</taxon>
        <taxon>Pseudomonadati</taxon>
        <taxon>Pseudomonadota</taxon>
        <taxon>Betaproteobacteria</taxon>
        <taxon>Burkholderiales</taxon>
        <taxon>Comamonadaceae</taxon>
        <taxon>Hydrogenophaga</taxon>
    </lineage>
</organism>
<dbReference type="Gene3D" id="2.60.40.4070">
    <property type="match status" value="1"/>
</dbReference>
<evidence type="ECO:0000313" key="8">
    <source>
        <dbReference type="EMBL" id="MDG5974748.1"/>
    </source>
</evidence>
<evidence type="ECO:0000256" key="2">
    <source>
        <dbReference type="ARBA" id="ARBA00016013"/>
    </source>
</evidence>
<dbReference type="Gene3D" id="2.30.30.910">
    <property type="match status" value="1"/>
</dbReference>
<dbReference type="AlphaFoldDB" id="A0A9X4SAZ4"/>
<dbReference type="Pfam" id="PF03963">
    <property type="entry name" value="FlgD"/>
    <property type="match status" value="1"/>
</dbReference>
<protein>
    <recommendedName>
        <fullName evidence="2 5">Basal-body rod modification protein FlgD</fullName>
    </recommendedName>
</protein>
<evidence type="ECO:0000313" key="9">
    <source>
        <dbReference type="Proteomes" id="UP001152876"/>
    </source>
</evidence>
<comment type="similarity">
    <text evidence="1 5">Belongs to the FlgD family.</text>
</comment>
<evidence type="ECO:0000259" key="6">
    <source>
        <dbReference type="Pfam" id="PF13860"/>
    </source>
</evidence>
<sequence>MLTSALDLSNLGTTVGSTTAVNSNNATDPQASQDRFLKLLVAQINNQDPLNPMDNAQMTTQMAQINTVSGIQELNATLKGMAEQSAAMQSLQGTSLIGREALIDGDQLTYDGAIAKGAVALDGDASQVYVDVIGANGAVIDTVDMGSLGAGQHAFEWDSGALGAGAATRFEVRATSGSEAVTATPLSRLEISSVGFSSGALNLQLQNGRTLTYDQVRAFM</sequence>
<keyword evidence="9" id="KW-1185">Reference proteome</keyword>
<comment type="function">
    <text evidence="4 5">Required for flagellar hook formation. May act as a scaffolding protein.</text>
</comment>
<evidence type="ECO:0000256" key="4">
    <source>
        <dbReference type="ARBA" id="ARBA00024746"/>
    </source>
</evidence>
<keyword evidence="8" id="KW-0969">Cilium</keyword>
<dbReference type="OrthoDB" id="9785233at2"/>
<accession>A0A9X4SAZ4</accession>